<dbReference type="PROSITE" id="PS50990">
    <property type="entry name" value="PEPTIDASE_C39"/>
    <property type="match status" value="1"/>
</dbReference>
<evidence type="ECO:0000256" key="1">
    <source>
        <dbReference type="ARBA" id="ARBA00004141"/>
    </source>
</evidence>
<comment type="caution">
    <text evidence="12">The sequence shown here is derived from an EMBL/GenBank/DDBJ whole genome shotgun (WGS) entry which is preliminary data.</text>
</comment>
<evidence type="ECO:0000313" key="13">
    <source>
        <dbReference type="Proteomes" id="UP001176883"/>
    </source>
</evidence>
<dbReference type="RefSeq" id="WP_303277431.1">
    <property type="nucleotide sequence ID" value="NZ_JAUOEK010000084.1"/>
</dbReference>
<dbReference type="InterPro" id="IPR005074">
    <property type="entry name" value="Peptidase_C39"/>
</dbReference>
<dbReference type="InterPro" id="IPR012336">
    <property type="entry name" value="Thioredoxin-like_fold"/>
</dbReference>
<keyword evidence="13" id="KW-1185">Reference proteome</keyword>
<keyword evidence="4" id="KW-0874">Quinone</keyword>
<evidence type="ECO:0000313" key="12">
    <source>
        <dbReference type="EMBL" id="MDO5969737.1"/>
    </source>
</evidence>
<dbReference type="Pfam" id="PF07884">
    <property type="entry name" value="VKOR"/>
    <property type="match status" value="1"/>
</dbReference>
<keyword evidence="5 10" id="KW-1133">Transmembrane helix</keyword>
<organism evidence="12 13">
    <name type="scientific">Flavivirga aquimarina</name>
    <dbReference type="NCBI Taxonomy" id="2027862"/>
    <lineage>
        <taxon>Bacteria</taxon>
        <taxon>Pseudomonadati</taxon>
        <taxon>Bacteroidota</taxon>
        <taxon>Flavobacteriia</taxon>
        <taxon>Flavobacteriales</taxon>
        <taxon>Flavobacteriaceae</taxon>
        <taxon>Flavivirga</taxon>
    </lineage>
</organism>
<dbReference type="Pfam" id="PF03412">
    <property type="entry name" value="Peptidase_C39"/>
    <property type="match status" value="1"/>
</dbReference>
<dbReference type="Pfam" id="PF13462">
    <property type="entry name" value="Thioredoxin_4"/>
    <property type="match status" value="1"/>
</dbReference>
<dbReference type="InterPro" id="IPR038354">
    <property type="entry name" value="VKOR_sf"/>
</dbReference>
<reference evidence="12" key="1">
    <citation type="submission" date="2023-07" db="EMBL/GenBank/DDBJ databases">
        <title>Two novel species in the genus Flavivirga.</title>
        <authorList>
            <person name="Kwon K."/>
        </authorList>
    </citation>
    <scope>NUCLEOTIDE SEQUENCE</scope>
    <source>
        <strain evidence="12">KCTC 52353</strain>
    </source>
</reference>
<dbReference type="Gene3D" id="1.20.1440.130">
    <property type="entry name" value="VKOR domain"/>
    <property type="match status" value="1"/>
</dbReference>
<evidence type="ECO:0000256" key="5">
    <source>
        <dbReference type="ARBA" id="ARBA00022989"/>
    </source>
</evidence>
<sequence>MVNTVSTTIKTLSLLNVGYTTKYIKDNILSHPEHSSLLAIIDTLNKYKIKTLAVNISFDKLIEMPLPCIIQVQINRNSLFFVLDKIVGDTISYYNDKNKYETISKNEFVKIWTGVCLLIETSVESKEPGIEKKLSDKRFFNSLTVSACFLLVFWVIYSYLNSEAVLDIPSILTTISYTVLKILGLTVGVFLLWFEVDQYNPTLQNFCSGGDASSKVNCNAVLGSKHAKLFQESLSLSLLVFSYFFSTLIYLLINNFSASSISILSLLSFISLPVVIASIYYQAFVIKQWCKFCIIIQIVIITEIALSYFAEFFHTFKVFDTSLLGFLFLIPIISWKFLKPLLENQKETNLHKRGLKKIKNNSNVLEGLLVKSRKIETKPEGLGISINNTTAKYHIIKVCNPYCGPCAKAHPILEELVSAGKISLQILFNARADSKDNKAKPVSHFLAIDSKGDKKKTQQALDDWYLAEQKDYEAFANKYPMNGELELQNKKIEAMRAWCNAENITHTPTIFINGYELPKEYSVKDLVDVLQ</sequence>
<dbReference type="Gene3D" id="3.90.70.10">
    <property type="entry name" value="Cysteine proteinases"/>
    <property type="match status" value="1"/>
</dbReference>
<feature type="transmembrane region" description="Helical" evidence="10">
    <location>
        <begin position="234"/>
        <end position="253"/>
    </location>
</feature>
<dbReference type="CDD" id="cd12921">
    <property type="entry name" value="VKOR_4"/>
    <property type="match status" value="1"/>
</dbReference>
<keyword evidence="3 10" id="KW-0812">Transmembrane</keyword>
<dbReference type="InterPro" id="IPR036249">
    <property type="entry name" value="Thioredoxin-like_sf"/>
</dbReference>
<comment type="similarity">
    <text evidence="2">Belongs to the VKOR family.</text>
</comment>
<evidence type="ECO:0000259" key="11">
    <source>
        <dbReference type="PROSITE" id="PS50990"/>
    </source>
</evidence>
<protein>
    <submittedName>
        <fullName evidence="12">Vitamin K epoxide reductase family protein</fullName>
    </submittedName>
</protein>
<keyword evidence="9" id="KW-0676">Redox-active center</keyword>
<feature type="transmembrane region" description="Helical" evidence="10">
    <location>
        <begin position="259"/>
        <end position="280"/>
    </location>
</feature>
<dbReference type="EMBL" id="JAUOEK010000084">
    <property type="protein sequence ID" value="MDO5969737.1"/>
    <property type="molecule type" value="Genomic_DNA"/>
</dbReference>
<keyword evidence="7 10" id="KW-0472">Membrane</keyword>
<evidence type="ECO:0000256" key="4">
    <source>
        <dbReference type="ARBA" id="ARBA00022719"/>
    </source>
</evidence>
<evidence type="ECO:0000256" key="3">
    <source>
        <dbReference type="ARBA" id="ARBA00022692"/>
    </source>
</evidence>
<feature type="domain" description="Peptidase C39" evidence="11">
    <location>
        <begin position="1"/>
        <end position="119"/>
    </location>
</feature>
<feature type="transmembrane region" description="Helical" evidence="10">
    <location>
        <begin position="292"/>
        <end position="310"/>
    </location>
</feature>
<dbReference type="Proteomes" id="UP001176883">
    <property type="component" value="Unassembled WGS sequence"/>
</dbReference>
<feature type="transmembrane region" description="Helical" evidence="10">
    <location>
        <begin position="139"/>
        <end position="159"/>
    </location>
</feature>
<dbReference type="SUPFAM" id="SSF52833">
    <property type="entry name" value="Thioredoxin-like"/>
    <property type="match status" value="1"/>
</dbReference>
<feature type="transmembrane region" description="Helical" evidence="10">
    <location>
        <begin position="171"/>
        <end position="194"/>
    </location>
</feature>
<dbReference type="Gene3D" id="3.40.30.10">
    <property type="entry name" value="Glutaredoxin"/>
    <property type="match status" value="1"/>
</dbReference>
<evidence type="ECO:0000256" key="9">
    <source>
        <dbReference type="ARBA" id="ARBA00023284"/>
    </source>
</evidence>
<evidence type="ECO:0000256" key="6">
    <source>
        <dbReference type="ARBA" id="ARBA00023002"/>
    </source>
</evidence>
<evidence type="ECO:0000256" key="7">
    <source>
        <dbReference type="ARBA" id="ARBA00023136"/>
    </source>
</evidence>
<evidence type="ECO:0000256" key="2">
    <source>
        <dbReference type="ARBA" id="ARBA00006214"/>
    </source>
</evidence>
<keyword evidence="6" id="KW-0560">Oxidoreductase</keyword>
<comment type="subcellular location">
    <subcellularLocation>
        <location evidence="1">Membrane</location>
        <topology evidence="1">Multi-pass membrane protein</topology>
    </subcellularLocation>
</comment>
<name>A0ABT8W9C2_9FLAO</name>
<evidence type="ECO:0000256" key="8">
    <source>
        <dbReference type="ARBA" id="ARBA00023157"/>
    </source>
</evidence>
<gene>
    <name evidence="12" type="ORF">Q4Q35_07945</name>
</gene>
<evidence type="ECO:0000256" key="10">
    <source>
        <dbReference type="SAM" id="Phobius"/>
    </source>
</evidence>
<accession>A0ABT8W9C2</accession>
<dbReference type="InterPro" id="IPR012932">
    <property type="entry name" value="VKOR"/>
</dbReference>
<keyword evidence="8" id="KW-1015">Disulfide bond</keyword>
<proteinExistence type="inferred from homology"/>